<dbReference type="EMBL" id="JAUIZM010000010">
    <property type="protein sequence ID" value="KAK1362038.1"/>
    <property type="molecule type" value="Genomic_DNA"/>
</dbReference>
<evidence type="ECO:0000313" key="3">
    <source>
        <dbReference type="Proteomes" id="UP001237642"/>
    </source>
</evidence>
<feature type="compositionally biased region" description="Low complexity" evidence="1">
    <location>
        <begin position="674"/>
        <end position="683"/>
    </location>
</feature>
<gene>
    <name evidence="2" type="ORF">POM88_046512</name>
</gene>
<dbReference type="Proteomes" id="UP001237642">
    <property type="component" value="Unassembled WGS sequence"/>
</dbReference>
<reference evidence="2" key="2">
    <citation type="submission" date="2023-05" db="EMBL/GenBank/DDBJ databases">
        <authorList>
            <person name="Schelkunov M.I."/>
        </authorList>
    </citation>
    <scope>NUCLEOTIDE SEQUENCE</scope>
    <source>
        <strain evidence="2">Hsosn_3</strain>
        <tissue evidence="2">Leaf</tissue>
    </source>
</reference>
<protein>
    <submittedName>
        <fullName evidence="2">Uncharacterized protein</fullName>
    </submittedName>
</protein>
<dbReference type="InterPro" id="IPR008581">
    <property type="entry name" value="DUF863_pln"/>
</dbReference>
<proteinExistence type="predicted"/>
<reference evidence="2" key="1">
    <citation type="submission" date="2023-02" db="EMBL/GenBank/DDBJ databases">
        <title>Genome of toxic invasive species Heracleum sosnowskyi carries increased number of genes despite the absence of recent whole-genome duplications.</title>
        <authorList>
            <person name="Schelkunov M."/>
            <person name="Shtratnikova V."/>
            <person name="Makarenko M."/>
            <person name="Klepikova A."/>
            <person name="Omelchenko D."/>
            <person name="Novikova G."/>
            <person name="Obukhova E."/>
            <person name="Bogdanov V."/>
            <person name="Penin A."/>
            <person name="Logacheva M."/>
        </authorList>
    </citation>
    <scope>NUCLEOTIDE SEQUENCE</scope>
    <source>
        <strain evidence="2">Hsosn_3</strain>
        <tissue evidence="2">Leaf</tissue>
    </source>
</reference>
<feature type="region of interest" description="Disordered" evidence="1">
    <location>
        <begin position="674"/>
        <end position="695"/>
    </location>
</feature>
<feature type="compositionally biased region" description="Polar residues" evidence="1">
    <location>
        <begin position="440"/>
        <end position="458"/>
    </location>
</feature>
<comment type="caution">
    <text evidence="2">The sequence shown here is derived from an EMBL/GenBank/DDBJ whole genome shotgun (WGS) entry which is preliminary data.</text>
</comment>
<organism evidence="2 3">
    <name type="scientific">Heracleum sosnowskyi</name>
    <dbReference type="NCBI Taxonomy" id="360622"/>
    <lineage>
        <taxon>Eukaryota</taxon>
        <taxon>Viridiplantae</taxon>
        <taxon>Streptophyta</taxon>
        <taxon>Embryophyta</taxon>
        <taxon>Tracheophyta</taxon>
        <taxon>Spermatophyta</taxon>
        <taxon>Magnoliopsida</taxon>
        <taxon>eudicotyledons</taxon>
        <taxon>Gunneridae</taxon>
        <taxon>Pentapetalae</taxon>
        <taxon>asterids</taxon>
        <taxon>campanulids</taxon>
        <taxon>Apiales</taxon>
        <taxon>Apiaceae</taxon>
        <taxon>Apioideae</taxon>
        <taxon>apioid superclade</taxon>
        <taxon>Tordylieae</taxon>
        <taxon>Tordyliinae</taxon>
        <taxon>Heracleum</taxon>
    </lineage>
</organism>
<accession>A0AAD8H9D3</accession>
<dbReference type="PANTHER" id="PTHR33167">
    <property type="entry name" value="TRANSCRIPTION FACTOR, PUTATIVE (DUF863)-RELATED"/>
    <property type="match status" value="1"/>
</dbReference>
<name>A0AAD8H9D3_9APIA</name>
<sequence>MGTTAHCESYTPGYYSRDMNEDSNSSSWSPFHRDKNLLTGHYYNGFVQRTVRDECAGYEKDVLKQKMMEHEMVFKNQVYELHRLYRVQREMMEEAKRKELYNHHRSVEASSSSSIVPSQMSSDEVRNWHTSSFPLASPSCIRSSILGSEVIDSPLSCIKVHNSQAGLVPYQNSCDLKERALDSRPSKARKKLFDLQIPAEKYIVIEDEEQFQDTEMSNTLTNPTNGNHRLAPGNSIKKYMGGGTISGLKNTSSGKIPMFADLNEPIQVEESDSPKFVEFSNRSACREEIRGLGFPAKPKSQFIDLSRDTLQNSQCGSSNGNYSTLSEANKGSGRGWLSYMHDAGNHGTDANCVPKFHQSERLPTTSQKLPFMPGRPNQPQGILRNDFVKDEPWTEKNRIYEFSNRNRGHSNYNRSDSVVTSHLSNPYPWYNSSDVTNSCSPSVTSWGKPKPSSTQVASLHTGPSVISSETWSRDINCKSSLNPGLRSKLPTPIGFGEGSSASKELSTKLSPISYNNKKCTEIDIIALKHLRNHGPENVAKDSDVMDLKSRKDLDLNVVLPFDSFNEEPLLRGIEISDGNKKFEDHFTALPWLRVKPVGNKVSMRKDSESGLLQASCNPLLQDETVKDPKFPFTQNLSAGSSICHVRENKESASAALDNGKLLGFSIFGKLCTSKNDSSSTSASVQSYPPKAVSTNNERKHRGFDINVACDLLDGEFDKQIVVEAISSEKGMDTKSNNFRNIDLNTCVGEDEDPLDSSFASNSGNMKIALEIDLEAPAVPETVEALCPGEEQNQLQVSLQSALLKTEQQGDQVVRIAAEAIVAISSYSQDPRFECTYLDTSELPHPLTWFADVISSSAEDIERKLCKDNKGRNYKETETPRELDEYEVMTLQLTETREEDYMPEPFVPEIHNLEEGATSIPSRTRKGPARRGRMRKDFQRDILPGLVSLSRHEVTEDLQTFGGLMRATGHQWHGALARRNGTRSGSARGRRRCVVEPSPDIVVVPVCNPLIQNFNCVEVRVEDLNLAGWGKTTRRPRRQRSAAGINLAAAMS</sequence>
<keyword evidence="3" id="KW-1185">Reference proteome</keyword>
<dbReference type="Pfam" id="PF05904">
    <property type="entry name" value="DUF863"/>
    <property type="match status" value="1"/>
</dbReference>
<dbReference type="PANTHER" id="PTHR33167:SF4">
    <property type="entry name" value="TRANSCRIPTION FACTOR, PUTATIVE (DUF863)-RELATED"/>
    <property type="match status" value="1"/>
</dbReference>
<feature type="region of interest" description="Disordered" evidence="1">
    <location>
        <begin position="440"/>
        <end position="463"/>
    </location>
</feature>
<dbReference type="AlphaFoldDB" id="A0AAD8H9D3"/>
<evidence type="ECO:0000256" key="1">
    <source>
        <dbReference type="SAM" id="MobiDB-lite"/>
    </source>
</evidence>
<evidence type="ECO:0000313" key="2">
    <source>
        <dbReference type="EMBL" id="KAK1362038.1"/>
    </source>
</evidence>